<evidence type="ECO:0000256" key="10">
    <source>
        <dbReference type="ARBA" id="ARBA00030803"/>
    </source>
</evidence>
<evidence type="ECO:0000313" key="15">
    <source>
        <dbReference type="Proteomes" id="UP000431901"/>
    </source>
</evidence>
<dbReference type="InterPro" id="IPR018764">
    <property type="entry name" value="RskA_C"/>
</dbReference>
<dbReference type="InterPro" id="IPR041916">
    <property type="entry name" value="Anti_sigma_zinc_sf"/>
</dbReference>
<reference evidence="14 15" key="1">
    <citation type="submission" date="2019-12" db="EMBL/GenBank/DDBJ databases">
        <title>Nocardia macrotermitis sp. nov. and Nocardia aurantia sp. nov., isolated from the gut of the fungus growing-termite Macrotermes natalensis.</title>
        <authorList>
            <person name="Christine B."/>
            <person name="Rene B."/>
        </authorList>
    </citation>
    <scope>NUCLEOTIDE SEQUENCE [LARGE SCALE GENOMIC DNA]</scope>
    <source>
        <strain evidence="14 15">DSM 102126</strain>
    </source>
</reference>
<dbReference type="GO" id="GO:0016989">
    <property type="term" value="F:sigma factor antagonist activity"/>
    <property type="evidence" value="ECO:0007669"/>
    <property type="project" value="TreeGrafter"/>
</dbReference>
<dbReference type="EMBL" id="WUTW01000001">
    <property type="protein sequence ID" value="MXQ63133.1"/>
    <property type="molecule type" value="Genomic_DNA"/>
</dbReference>
<dbReference type="InterPro" id="IPR053877">
    <property type="entry name" value="RskA_N"/>
</dbReference>
<evidence type="ECO:0000259" key="13">
    <source>
        <dbReference type="Pfam" id="PF22618"/>
    </source>
</evidence>
<evidence type="ECO:0000259" key="12">
    <source>
        <dbReference type="Pfam" id="PF10099"/>
    </source>
</evidence>
<dbReference type="GO" id="GO:0006417">
    <property type="term" value="P:regulation of translation"/>
    <property type="evidence" value="ECO:0007669"/>
    <property type="project" value="TreeGrafter"/>
</dbReference>
<dbReference type="InterPro" id="IPR051474">
    <property type="entry name" value="Anti-sigma-K/W_factor"/>
</dbReference>
<dbReference type="GO" id="GO:0005886">
    <property type="term" value="C:plasma membrane"/>
    <property type="evidence" value="ECO:0007669"/>
    <property type="project" value="UniProtKB-SubCell"/>
</dbReference>
<evidence type="ECO:0000256" key="7">
    <source>
        <dbReference type="ARBA" id="ARBA00023136"/>
    </source>
</evidence>
<evidence type="ECO:0000256" key="2">
    <source>
        <dbReference type="ARBA" id="ARBA00004236"/>
    </source>
</evidence>
<keyword evidence="3" id="KW-1003">Cell membrane</keyword>
<accession>A0A6I4W0X8</accession>
<dbReference type="Gene3D" id="1.10.10.1320">
    <property type="entry name" value="Anti-sigma factor, zinc-finger domain"/>
    <property type="match status" value="1"/>
</dbReference>
<comment type="subcellular location">
    <subcellularLocation>
        <location evidence="2">Cell membrane</location>
    </subcellularLocation>
    <subcellularLocation>
        <location evidence="1">Membrane</location>
        <topology evidence="1">Single-pass membrane protein</topology>
    </subcellularLocation>
</comment>
<evidence type="ECO:0000313" key="14">
    <source>
        <dbReference type="EMBL" id="MXQ63133.1"/>
    </source>
</evidence>
<keyword evidence="15" id="KW-1185">Reference proteome</keyword>
<organism evidence="14 15">
    <name type="scientific">Actinomadura rayongensis</name>
    <dbReference type="NCBI Taxonomy" id="1429076"/>
    <lineage>
        <taxon>Bacteria</taxon>
        <taxon>Bacillati</taxon>
        <taxon>Actinomycetota</taxon>
        <taxon>Actinomycetes</taxon>
        <taxon>Streptosporangiales</taxon>
        <taxon>Thermomonosporaceae</taxon>
        <taxon>Actinomadura</taxon>
    </lineage>
</organism>
<keyword evidence="5" id="KW-1133">Transmembrane helix</keyword>
<evidence type="ECO:0000256" key="8">
    <source>
        <dbReference type="ARBA" id="ARBA00023163"/>
    </source>
</evidence>
<proteinExistence type="predicted"/>
<dbReference type="PANTHER" id="PTHR37461:SF1">
    <property type="entry name" value="ANTI-SIGMA-K FACTOR RSKA"/>
    <property type="match status" value="1"/>
</dbReference>
<keyword evidence="8" id="KW-0804">Transcription</keyword>
<evidence type="ECO:0000256" key="9">
    <source>
        <dbReference type="ARBA" id="ARBA00029829"/>
    </source>
</evidence>
<dbReference type="AlphaFoldDB" id="A0A6I4W0X8"/>
<feature type="domain" description="Anti-sigma K factor RskA C-terminal" evidence="12">
    <location>
        <begin position="97"/>
        <end position="232"/>
    </location>
</feature>
<evidence type="ECO:0000256" key="3">
    <source>
        <dbReference type="ARBA" id="ARBA00022475"/>
    </source>
</evidence>
<dbReference type="OrthoDB" id="153510at2"/>
<evidence type="ECO:0000256" key="6">
    <source>
        <dbReference type="ARBA" id="ARBA00023015"/>
    </source>
</evidence>
<comment type="caution">
    <text evidence="14">The sequence shown here is derived from an EMBL/GenBank/DDBJ whole genome shotgun (WGS) entry which is preliminary data.</text>
</comment>
<dbReference type="Pfam" id="PF10099">
    <property type="entry name" value="RskA_C"/>
    <property type="match status" value="1"/>
</dbReference>
<keyword evidence="6" id="KW-0805">Transcription regulation</keyword>
<gene>
    <name evidence="14" type="ORF">GQ466_03705</name>
</gene>
<dbReference type="RefSeq" id="WP_161101333.1">
    <property type="nucleotide sequence ID" value="NZ_JBHLYI010000002.1"/>
</dbReference>
<feature type="region of interest" description="Disordered" evidence="11">
    <location>
        <begin position="221"/>
        <end position="240"/>
    </location>
</feature>
<evidence type="ECO:0000256" key="1">
    <source>
        <dbReference type="ARBA" id="ARBA00004167"/>
    </source>
</evidence>
<name>A0A6I4W0X8_9ACTN</name>
<evidence type="ECO:0000256" key="11">
    <source>
        <dbReference type="SAM" id="MobiDB-lite"/>
    </source>
</evidence>
<feature type="domain" description="Anti-sigma-K factor RskA N-terminal" evidence="13">
    <location>
        <begin position="6"/>
        <end position="47"/>
    </location>
</feature>
<dbReference type="Pfam" id="PF22618">
    <property type="entry name" value="RskA_N"/>
    <property type="match status" value="1"/>
</dbReference>
<keyword evidence="7" id="KW-0472">Membrane</keyword>
<protein>
    <recommendedName>
        <fullName evidence="10">Regulator of SigK</fullName>
    </recommendedName>
    <alternativeName>
        <fullName evidence="9">Sigma-K anti-sigma factor RskA</fullName>
    </alternativeName>
</protein>
<keyword evidence="4" id="KW-0812">Transmembrane</keyword>
<dbReference type="Proteomes" id="UP000431901">
    <property type="component" value="Unassembled WGS sequence"/>
</dbReference>
<dbReference type="PANTHER" id="PTHR37461">
    <property type="entry name" value="ANTI-SIGMA-K FACTOR RSKA"/>
    <property type="match status" value="1"/>
</dbReference>
<sequence>MSHDAHTLAGPYALDALGAGERHRFERHLPGCATCAEQVAGLRETAARLALAAAVPPPDTLHERVMTQIDGIRQAPPPLRSPRRSLGRVRRVPGRLAAAACVMLTLVSAGAAAHWRGDARDAQELNRRITAVLAAPDARVATVRAAADAGGGTLTLVASRSGDTVLVTASGLRPLPAARTYQLWFLGSARPRPAGFLPAAGRGPVLAAGLRDARRLGVTVEPARGSSQPTGAPVVTVPLD</sequence>
<evidence type="ECO:0000256" key="5">
    <source>
        <dbReference type="ARBA" id="ARBA00022989"/>
    </source>
</evidence>
<evidence type="ECO:0000256" key="4">
    <source>
        <dbReference type="ARBA" id="ARBA00022692"/>
    </source>
</evidence>